<dbReference type="Proteomes" id="UP000293874">
    <property type="component" value="Unassembled WGS sequence"/>
</dbReference>
<keyword evidence="3" id="KW-1185">Reference proteome</keyword>
<keyword evidence="1" id="KW-0732">Signal</keyword>
<evidence type="ECO:0000313" key="3">
    <source>
        <dbReference type="Proteomes" id="UP000293874"/>
    </source>
</evidence>
<organism evidence="2 3">
    <name type="scientific">Pseudobacter ginsenosidimutans</name>
    <dbReference type="NCBI Taxonomy" id="661488"/>
    <lineage>
        <taxon>Bacteria</taxon>
        <taxon>Pseudomonadati</taxon>
        <taxon>Bacteroidota</taxon>
        <taxon>Chitinophagia</taxon>
        <taxon>Chitinophagales</taxon>
        <taxon>Chitinophagaceae</taxon>
        <taxon>Pseudobacter</taxon>
    </lineage>
</organism>
<feature type="signal peptide" evidence="1">
    <location>
        <begin position="1"/>
        <end position="18"/>
    </location>
</feature>
<dbReference type="EMBL" id="SGXA01000002">
    <property type="protein sequence ID" value="RZS71301.1"/>
    <property type="molecule type" value="Genomic_DNA"/>
</dbReference>
<proteinExistence type="predicted"/>
<evidence type="ECO:0000256" key="1">
    <source>
        <dbReference type="SAM" id="SignalP"/>
    </source>
</evidence>
<dbReference type="InterPro" id="IPR021428">
    <property type="entry name" value="DUF3078"/>
</dbReference>
<protein>
    <submittedName>
        <fullName evidence="2">DUF3078 family protein</fullName>
    </submittedName>
</protein>
<evidence type="ECO:0000313" key="2">
    <source>
        <dbReference type="EMBL" id="RZS71301.1"/>
    </source>
</evidence>
<dbReference type="AlphaFoldDB" id="A0A4V2F0U0"/>
<sequence>MRKILLFCAFSLSLYALKAQDPGVKEIKSTAEKAVAVDTSHKHGWRKGGLFSLNFGQGSSKNWAAGAEKFSFSTSGQLSVFANYREGRFYWNNNLDLGYAIVNTTSLGNRKTDDKIDYFSKLGHDLTKTLSLSGVVNFRSQFTNGFDYTYLGKDTYKRRTSAFFAPAYLIVAPGIDWHPVPYFSLFISPISARSVIVTDAWSYYFPGGIIPVDDGGGFEKPLSTLYGVDPHQKVRMELGGFASANFAKEILKNVTYKSRLDLYSNYLSTYRYTPTGSYQVEREKHSAKPQNVDVFWTNLISMKVNKFLNVTYNFDLIYDDDDVRQFGPDNTSAGTQLRSLLSVGFSAKF</sequence>
<name>A0A4V2F0U0_9BACT</name>
<dbReference type="RefSeq" id="WP_130541822.1">
    <property type="nucleotide sequence ID" value="NZ_SGXA01000002.1"/>
</dbReference>
<comment type="caution">
    <text evidence="2">The sequence shown here is derived from an EMBL/GenBank/DDBJ whole genome shotgun (WGS) entry which is preliminary data.</text>
</comment>
<dbReference type="Pfam" id="PF11276">
    <property type="entry name" value="DUF3078"/>
    <property type="match status" value="1"/>
</dbReference>
<feature type="chain" id="PRO_5020204681" evidence="1">
    <location>
        <begin position="19"/>
        <end position="349"/>
    </location>
</feature>
<reference evidence="2 3" key="1">
    <citation type="submission" date="2019-02" db="EMBL/GenBank/DDBJ databases">
        <title>Genomic Encyclopedia of Type Strains, Phase IV (KMG-IV): sequencing the most valuable type-strain genomes for metagenomic binning, comparative biology and taxonomic classification.</title>
        <authorList>
            <person name="Goeker M."/>
        </authorList>
    </citation>
    <scope>NUCLEOTIDE SEQUENCE [LARGE SCALE GENOMIC DNA]</scope>
    <source>
        <strain evidence="2 3">DSM 18116</strain>
    </source>
</reference>
<accession>A0A4V2F0U0</accession>
<gene>
    <name evidence="2" type="ORF">EV199_3204</name>
</gene>